<protein>
    <submittedName>
        <fullName evidence="1">Uncharacterized protein</fullName>
    </submittedName>
</protein>
<evidence type="ECO:0000313" key="2">
    <source>
        <dbReference type="Proteomes" id="UP000196435"/>
    </source>
</evidence>
<gene>
    <name evidence="1" type="ORF">XIS1_310013</name>
</gene>
<name>A0A1N6MXE4_9GAMM</name>
<reference evidence="2" key="1">
    <citation type="submission" date="2016-12" db="EMBL/GenBank/DDBJ databases">
        <authorList>
            <person name="Gaudriault S."/>
        </authorList>
    </citation>
    <scope>NUCLEOTIDE SEQUENCE [LARGE SCALE GENOMIC DNA]</scope>
    <source>
        <strain evidence="2">HGB1681 (deposited as PTA-6826 in the American Type Culture Collection)</strain>
    </source>
</reference>
<evidence type="ECO:0000313" key="1">
    <source>
        <dbReference type="EMBL" id="SIP73545.1"/>
    </source>
</evidence>
<dbReference type="EMBL" id="FTLG01000172">
    <property type="protein sequence ID" value="SIP73545.1"/>
    <property type="molecule type" value="Genomic_DNA"/>
</dbReference>
<dbReference type="Proteomes" id="UP000196435">
    <property type="component" value="Unassembled WGS sequence"/>
</dbReference>
<organism evidence="1 2">
    <name type="scientific">Xenorhabdus innexi</name>
    <dbReference type="NCBI Taxonomy" id="290109"/>
    <lineage>
        <taxon>Bacteria</taxon>
        <taxon>Pseudomonadati</taxon>
        <taxon>Pseudomonadota</taxon>
        <taxon>Gammaproteobacteria</taxon>
        <taxon>Enterobacterales</taxon>
        <taxon>Morganellaceae</taxon>
        <taxon>Xenorhabdus</taxon>
    </lineage>
</organism>
<dbReference type="AlphaFoldDB" id="A0A1N6MXE4"/>
<accession>A0A1N6MXE4</accession>
<sequence length="40" mass="4445">MLFSIHIAKNLTIMKNKLIPILAMPAQQTTTTETTRLFGG</sequence>
<proteinExistence type="predicted"/>